<dbReference type="AlphaFoldDB" id="A0A558JBV9"/>
<organism evidence="2 3">
    <name type="scientific">Vreelandella titanicae</name>
    <dbReference type="NCBI Taxonomy" id="664683"/>
    <lineage>
        <taxon>Bacteria</taxon>
        <taxon>Pseudomonadati</taxon>
        <taxon>Pseudomonadota</taxon>
        <taxon>Gammaproteobacteria</taxon>
        <taxon>Oceanospirillales</taxon>
        <taxon>Halomonadaceae</taxon>
        <taxon>Vreelandella</taxon>
    </lineage>
</organism>
<accession>A0A558JBV9</accession>
<evidence type="ECO:0000313" key="3">
    <source>
        <dbReference type="Proteomes" id="UP000317288"/>
    </source>
</evidence>
<dbReference type="RefSeq" id="WP_144810620.1">
    <property type="nucleotide sequence ID" value="NZ_VNFE01000002.1"/>
</dbReference>
<dbReference type="InterPro" id="IPR005625">
    <property type="entry name" value="PepSY-ass_TM"/>
</dbReference>
<keyword evidence="1" id="KW-0812">Transmembrane</keyword>
<dbReference type="EMBL" id="VNFE01000002">
    <property type="protein sequence ID" value="TVU91120.1"/>
    <property type="molecule type" value="Genomic_DNA"/>
</dbReference>
<feature type="transmembrane region" description="Helical" evidence="1">
    <location>
        <begin position="20"/>
        <end position="44"/>
    </location>
</feature>
<feature type="transmembrane region" description="Helical" evidence="1">
    <location>
        <begin position="162"/>
        <end position="180"/>
    </location>
</feature>
<feature type="transmembrane region" description="Helical" evidence="1">
    <location>
        <begin position="355"/>
        <end position="381"/>
    </location>
</feature>
<reference evidence="2 3" key="1">
    <citation type="submission" date="2019-07" db="EMBL/GenBank/DDBJ databases">
        <title>Diversity of Bacteria from Kongsfjorden, Arctic.</title>
        <authorList>
            <person name="Yu Y."/>
        </authorList>
    </citation>
    <scope>NUCLEOTIDE SEQUENCE [LARGE SCALE GENOMIC DNA]</scope>
    <source>
        <strain evidence="2 3">SM1922</strain>
    </source>
</reference>
<keyword evidence="1" id="KW-1133">Transmembrane helix</keyword>
<proteinExistence type="predicted"/>
<keyword evidence="1" id="KW-0472">Membrane</keyword>
<dbReference type="Proteomes" id="UP000317288">
    <property type="component" value="Unassembled WGS sequence"/>
</dbReference>
<dbReference type="PANTHER" id="PTHR34219:SF1">
    <property type="entry name" value="PEPSY DOMAIN-CONTAINING PROTEIN"/>
    <property type="match status" value="1"/>
</dbReference>
<name>A0A558JBV9_9GAMM</name>
<evidence type="ECO:0000256" key="1">
    <source>
        <dbReference type="SAM" id="Phobius"/>
    </source>
</evidence>
<dbReference type="PANTHER" id="PTHR34219">
    <property type="entry name" value="IRON-REGULATED INNER MEMBRANE PROTEIN-RELATED"/>
    <property type="match status" value="1"/>
</dbReference>
<evidence type="ECO:0000313" key="2">
    <source>
        <dbReference type="EMBL" id="TVU91120.1"/>
    </source>
</evidence>
<dbReference type="Pfam" id="PF03929">
    <property type="entry name" value="PepSY_TM"/>
    <property type="match status" value="1"/>
</dbReference>
<feature type="transmembrane region" description="Helical" evidence="1">
    <location>
        <begin position="201"/>
        <end position="222"/>
    </location>
</feature>
<gene>
    <name evidence="2" type="ORF">FQP89_08575</name>
</gene>
<protein>
    <submittedName>
        <fullName evidence="2">PepSY domain-containing protein</fullName>
    </submittedName>
</protein>
<comment type="caution">
    <text evidence="2">The sequence shown here is derived from an EMBL/GenBank/DDBJ whole genome shotgun (WGS) entry which is preliminary data.</text>
</comment>
<sequence length="466" mass="51478">MTARSPTRTGKLLFALISRLHLYIGLFIGPFILIAALSGIAYLLSPPLEEWFYHDTLYGITQGEPQPLAEQIAAGQRYLGAPTLPSAVRPAPALGDTTRLMFSEPGLGPSEHRAVFVDPISLAVTGDTTVYGTSGILPLRTMIDHFHRQLLMGDMGRLYSELAASWLWVAALGGVILWVWQRRKLKARSMPHTARRRHATLGWVLSLGLLFFSATGLTWSQWAGSNIAELRHAWGWSTPSASTALIDTDTQPHDEHSEHRGHMAMVSTAITLDDFDRALRAARQAGISAARLQLTPPSGPQQAWRVAEIDRQWPTQVDQVALDPHSMAVTDQTDFNTFPLAAKLTRWGIDLHMGVLFGIVNQVMLATIAAGLVTLIVWGYLMAWRRLRALSGQRFPTVAEPWLMLPTTAKLSILFVAIALGVALPVLGVSLAVFIVIDALRWYVKQRYSAHRLTQLNEVKDAKSPR</sequence>